<dbReference type="PROSITE" id="PS51257">
    <property type="entry name" value="PROKAR_LIPOPROTEIN"/>
    <property type="match status" value="1"/>
</dbReference>
<dbReference type="EMBL" id="VKHT01001294">
    <property type="protein sequence ID" value="MBB0247016.1"/>
    <property type="molecule type" value="Genomic_DNA"/>
</dbReference>
<evidence type="ECO:0000313" key="4">
    <source>
        <dbReference type="Proteomes" id="UP000538929"/>
    </source>
</evidence>
<feature type="region of interest" description="Disordered" evidence="1">
    <location>
        <begin position="32"/>
        <end position="71"/>
    </location>
</feature>
<gene>
    <name evidence="3" type="ORF">FNQ90_23560</name>
</gene>
<protein>
    <submittedName>
        <fullName evidence="3">Uncharacterized protein</fullName>
    </submittedName>
</protein>
<sequence length="287" mass="29580">MRQRPVTRAVILGSLTVLLATGCGADPVVADPVAETGDTAPGAAAGTPSGGPSPSGEAPFVPHPERLPRDPASAAPLAAAVLPGVADHGVGFVAVDRLVDGPSETDTGAHTEEDGPETHPVLTDACVWKRAPIPDGVLALRTVEAERPADDPAADGLPGGVTVTTVVTVHDEVTAADRRMAGILEEGLRCPEQRLRADEWIAGLTSVGALRPGDGALPADDLITERGDFFSEEHGGPHPYLWLVARVGPVTAALAVKGTDGSTEEELTDLAQRLMRRMITAAHTELS</sequence>
<proteinExistence type="predicted"/>
<dbReference type="AlphaFoldDB" id="A0A7W3Y404"/>
<keyword evidence="4" id="KW-1185">Reference proteome</keyword>
<dbReference type="Proteomes" id="UP000538929">
    <property type="component" value="Unassembled WGS sequence"/>
</dbReference>
<comment type="caution">
    <text evidence="3">The sequence shown here is derived from an EMBL/GenBank/DDBJ whole genome shotgun (WGS) entry which is preliminary data.</text>
</comment>
<evidence type="ECO:0000313" key="3">
    <source>
        <dbReference type="EMBL" id="MBB0247016.1"/>
    </source>
</evidence>
<reference evidence="4" key="1">
    <citation type="submission" date="2019-10" db="EMBL/GenBank/DDBJ databases">
        <title>Streptomyces sp. nov., a novel actinobacterium isolated from alkaline environment.</title>
        <authorList>
            <person name="Golinska P."/>
        </authorList>
    </citation>
    <scope>NUCLEOTIDE SEQUENCE [LARGE SCALE GENOMIC DNA]</scope>
    <source>
        <strain evidence="4">DSM 42118</strain>
    </source>
</reference>
<feature type="signal peptide" evidence="2">
    <location>
        <begin position="1"/>
        <end position="25"/>
    </location>
</feature>
<evidence type="ECO:0000256" key="2">
    <source>
        <dbReference type="SAM" id="SignalP"/>
    </source>
</evidence>
<dbReference type="RefSeq" id="WP_182608272.1">
    <property type="nucleotide sequence ID" value="NZ_VKHT01001294.1"/>
</dbReference>
<name>A0A7W3Y404_9ACTN</name>
<keyword evidence="2" id="KW-0732">Signal</keyword>
<feature type="compositionally biased region" description="Low complexity" evidence="1">
    <location>
        <begin position="34"/>
        <end position="59"/>
    </location>
</feature>
<feature type="chain" id="PRO_5031528825" evidence="2">
    <location>
        <begin position="26"/>
        <end position="287"/>
    </location>
</feature>
<evidence type="ECO:0000256" key="1">
    <source>
        <dbReference type="SAM" id="MobiDB-lite"/>
    </source>
</evidence>
<organism evidence="3 4">
    <name type="scientific">Streptomyces alkaliphilus</name>
    <dbReference type="NCBI Taxonomy" id="1472722"/>
    <lineage>
        <taxon>Bacteria</taxon>
        <taxon>Bacillati</taxon>
        <taxon>Actinomycetota</taxon>
        <taxon>Actinomycetes</taxon>
        <taxon>Kitasatosporales</taxon>
        <taxon>Streptomycetaceae</taxon>
        <taxon>Streptomyces</taxon>
    </lineage>
</organism>
<accession>A0A7W3Y404</accession>